<dbReference type="GO" id="GO:0042973">
    <property type="term" value="F:glucan endo-1,3-beta-D-glucosidase activity"/>
    <property type="evidence" value="ECO:0007669"/>
    <property type="project" value="UniProtKB-EC"/>
</dbReference>
<evidence type="ECO:0000256" key="7">
    <source>
        <dbReference type="ARBA" id="ARBA00023316"/>
    </source>
</evidence>
<dbReference type="AlphaFoldDB" id="A0A4U6QLM3"/>
<comment type="catalytic activity">
    <reaction evidence="1">
        <text>Hydrolysis of (1-&gt;3)-beta-D-glucosidic linkages in (1-&gt;3)-beta-D-glucans.</text>
        <dbReference type="EC" id="3.2.1.39"/>
    </reaction>
</comment>
<evidence type="ECO:0000256" key="6">
    <source>
        <dbReference type="ARBA" id="ARBA00023295"/>
    </source>
</evidence>
<dbReference type="GO" id="GO:0052861">
    <property type="term" value="F:endo-1,3(4)-beta-glucanase activity"/>
    <property type="evidence" value="ECO:0007669"/>
    <property type="project" value="InterPro"/>
</dbReference>
<feature type="compositionally biased region" description="Low complexity" evidence="9">
    <location>
        <begin position="54"/>
        <end position="66"/>
    </location>
</feature>
<gene>
    <name evidence="11" type="ORF">FDO65_06355</name>
</gene>
<proteinExistence type="inferred from homology"/>
<evidence type="ECO:0000313" key="11">
    <source>
        <dbReference type="EMBL" id="TKV61241.1"/>
    </source>
</evidence>
<dbReference type="PANTHER" id="PTHR31983:SF0">
    <property type="entry name" value="GLUCAN ENDO-1,3-BETA-D-GLUCOSIDASE 2"/>
    <property type="match status" value="1"/>
</dbReference>
<dbReference type="EMBL" id="SZZH01000001">
    <property type="protein sequence ID" value="TKV61241.1"/>
    <property type="molecule type" value="Genomic_DNA"/>
</dbReference>
<dbReference type="Proteomes" id="UP000306985">
    <property type="component" value="Unassembled WGS sequence"/>
</dbReference>
<dbReference type="OrthoDB" id="5480482at2"/>
<dbReference type="RefSeq" id="WP_137448545.1">
    <property type="nucleotide sequence ID" value="NZ_SZZH01000001.1"/>
</dbReference>
<sequence>MFSPRATRSTNSTISTGSAGSHTPIGRRRSRIAAPVALLAGAALLAGCTGGPAASVEGTSSASGTATGDGGGSGAAGSPAPTDAAVTAALAGIDQQSVAKIAPTRLADGLVPPTNRWFSGLVYGDEPLPVFPNPLSIKLSDTGLALGLPQVTATEKTIMGGINPQIQLPLGAAKMTVTAYDTLSVTATYSAADGAALGSVTLVQGSPYVTYTAATDQTIPVEPIFTPSASGGPASVTVAGHEYGLVVGQGATLGTAGSGTPGAVTLPAGGTMTVFAAADGMSLADLAATASDPVVGGDVSYQVSGDTVSTTLQYRTAGGGPTAIVPMAGTTVTAGAATDGTYPTIYGSAGIYTGTSVTVQAPLTQPASELDLSGLSDADRQAVADQVRTDAAAVLADNFSATDTYFGGKFLYRATTLMTLADQLGLSDVAGQLRTALTAQVKQWFSAKGCADATATKCFVYDPTAKTVIGQQASFGSDEINDHHFHYGYLLYAAAVLAKDDAALKAEITPVADLLVADIASSQATADFPQYRNFDPYAGHAWASGSSPFGDGNNQESSSEAVNAWNAVALWGQVTDDQQLTTQGEWMMSTEAASAKRYWTNTDLSEFAGFTHSIVALNWGGKRDYATWFSAEPGAALGIQLIPMGPYSQYLAGDADRIKANLAEGASGGYGVQFGEYMAQYLALADPAAAKAQLGNLPAEIDNATTKAYVMAYVLSRADSSD</sequence>
<evidence type="ECO:0000313" key="12">
    <source>
        <dbReference type="Proteomes" id="UP000306985"/>
    </source>
</evidence>
<keyword evidence="6" id="KW-0326">Glycosidase</keyword>
<reference evidence="11 12" key="1">
    <citation type="submission" date="2019-05" db="EMBL/GenBank/DDBJ databases">
        <title>Nakamurella sp. N5BH11, whole genome shotgun sequence.</title>
        <authorList>
            <person name="Tuo L."/>
        </authorList>
    </citation>
    <scope>NUCLEOTIDE SEQUENCE [LARGE SCALE GENOMIC DNA]</scope>
    <source>
        <strain evidence="11 12">N5BH11</strain>
    </source>
</reference>
<comment type="caution">
    <text evidence="11">The sequence shown here is derived from an EMBL/GenBank/DDBJ whole genome shotgun (WGS) entry which is preliminary data.</text>
</comment>
<dbReference type="Gene3D" id="2.70.98.30">
    <property type="entry name" value="Golgi alpha-mannosidase II, domain 4"/>
    <property type="match status" value="1"/>
</dbReference>
<dbReference type="EC" id="3.2.1.39" evidence="3"/>
<comment type="similarity">
    <text evidence="2">Belongs to the glycosyl hydrolase 81 family.</text>
</comment>
<organism evidence="11 12">
    <name type="scientific">Nakamurella flava</name>
    <dbReference type="NCBI Taxonomy" id="2576308"/>
    <lineage>
        <taxon>Bacteria</taxon>
        <taxon>Bacillati</taxon>
        <taxon>Actinomycetota</taxon>
        <taxon>Actinomycetes</taxon>
        <taxon>Nakamurellales</taxon>
        <taxon>Nakamurellaceae</taxon>
        <taxon>Nakamurella</taxon>
    </lineage>
</organism>
<keyword evidence="5" id="KW-0119">Carbohydrate metabolism</keyword>
<evidence type="ECO:0000256" key="4">
    <source>
        <dbReference type="ARBA" id="ARBA00022801"/>
    </source>
</evidence>
<dbReference type="PANTHER" id="PTHR31983">
    <property type="entry name" value="ENDO-1,3(4)-BETA-GLUCANASE 1"/>
    <property type="match status" value="1"/>
</dbReference>
<evidence type="ECO:0000256" key="1">
    <source>
        <dbReference type="ARBA" id="ARBA00000382"/>
    </source>
</evidence>
<feature type="region of interest" description="Disordered" evidence="9">
    <location>
        <begin position="54"/>
        <end position="80"/>
    </location>
</feature>
<dbReference type="InterPro" id="IPR040720">
    <property type="entry name" value="GH81_C"/>
</dbReference>
<name>A0A4U6QLM3_9ACTN</name>
<feature type="compositionally biased region" description="Polar residues" evidence="9">
    <location>
        <begin position="1"/>
        <end position="21"/>
    </location>
</feature>
<keyword evidence="8" id="KW-0624">Polysaccharide degradation</keyword>
<dbReference type="GO" id="GO:0000272">
    <property type="term" value="P:polysaccharide catabolic process"/>
    <property type="evidence" value="ECO:0007669"/>
    <property type="project" value="UniProtKB-KW"/>
</dbReference>
<feature type="region of interest" description="Disordered" evidence="9">
    <location>
        <begin position="1"/>
        <end position="27"/>
    </location>
</feature>
<evidence type="ECO:0000256" key="5">
    <source>
        <dbReference type="ARBA" id="ARBA00023277"/>
    </source>
</evidence>
<evidence type="ECO:0000256" key="9">
    <source>
        <dbReference type="SAM" id="MobiDB-lite"/>
    </source>
</evidence>
<protein>
    <recommendedName>
        <fullName evidence="3">glucan endo-1,3-beta-D-glucosidase</fullName>
        <ecNumber evidence="3">3.2.1.39</ecNumber>
    </recommendedName>
</protein>
<evidence type="ECO:0000256" key="3">
    <source>
        <dbReference type="ARBA" id="ARBA00012780"/>
    </source>
</evidence>
<dbReference type="GO" id="GO:0071555">
    <property type="term" value="P:cell wall organization"/>
    <property type="evidence" value="ECO:0007669"/>
    <property type="project" value="UniProtKB-KW"/>
</dbReference>
<dbReference type="PROSITE" id="PS52008">
    <property type="entry name" value="GH81"/>
    <property type="match status" value="1"/>
</dbReference>
<dbReference type="InterPro" id="IPR005200">
    <property type="entry name" value="Endo-beta-glucanase"/>
</dbReference>
<dbReference type="Pfam" id="PF17652">
    <property type="entry name" value="Glyco_hydro81C"/>
    <property type="match status" value="1"/>
</dbReference>
<accession>A0A4U6QLM3</accession>
<evidence type="ECO:0000256" key="8">
    <source>
        <dbReference type="ARBA" id="ARBA00023326"/>
    </source>
</evidence>
<evidence type="ECO:0000256" key="2">
    <source>
        <dbReference type="ARBA" id="ARBA00010730"/>
    </source>
</evidence>
<keyword evidence="12" id="KW-1185">Reference proteome</keyword>
<feature type="domain" description="Glycosyl hydrolase family 81 C-terminal" evidence="10">
    <location>
        <begin position="376"/>
        <end position="653"/>
    </location>
</feature>
<evidence type="ECO:0000259" key="10">
    <source>
        <dbReference type="Pfam" id="PF17652"/>
    </source>
</evidence>
<keyword evidence="4" id="KW-0378">Hydrolase</keyword>
<keyword evidence="7" id="KW-0961">Cell wall biogenesis/degradation</keyword>